<dbReference type="GeneID" id="90606715"/>
<dbReference type="OrthoDB" id="9791132at2"/>
<organism evidence="1 2">
    <name type="scientific">Rhodopirellula bahusiensis</name>
    <dbReference type="NCBI Taxonomy" id="2014065"/>
    <lineage>
        <taxon>Bacteria</taxon>
        <taxon>Pseudomonadati</taxon>
        <taxon>Planctomycetota</taxon>
        <taxon>Planctomycetia</taxon>
        <taxon>Pirellulales</taxon>
        <taxon>Pirellulaceae</taxon>
        <taxon>Rhodopirellula</taxon>
    </lineage>
</organism>
<dbReference type="AlphaFoldDB" id="A0A2G1WCR1"/>
<comment type="caution">
    <text evidence="1">The sequence shown here is derived from an EMBL/GenBank/DDBJ whole genome shotgun (WGS) entry which is preliminary data.</text>
</comment>
<proteinExistence type="predicted"/>
<keyword evidence="2" id="KW-1185">Reference proteome</keyword>
<evidence type="ECO:0000313" key="1">
    <source>
        <dbReference type="EMBL" id="PHQ36832.1"/>
    </source>
</evidence>
<reference evidence="1 2" key="1">
    <citation type="submission" date="2017-06" db="EMBL/GenBank/DDBJ databases">
        <title>Description of Rhodopirellula bahusiensis sp. nov.</title>
        <authorList>
            <person name="Kizina J."/>
            <person name="Harder J."/>
        </authorList>
    </citation>
    <scope>NUCLEOTIDE SEQUENCE [LARGE SCALE GENOMIC DNA]</scope>
    <source>
        <strain evidence="1 2">SWK21</strain>
    </source>
</reference>
<protein>
    <submittedName>
        <fullName evidence="1">Uncharacterized protein</fullName>
    </submittedName>
</protein>
<name>A0A2G1WCR1_9BACT</name>
<evidence type="ECO:0000313" key="2">
    <source>
        <dbReference type="Proteomes" id="UP000225740"/>
    </source>
</evidence>
<dbReference type="EMBL" id="NIZW01000001">
    <property type="protein sequence ID" value="PHQ36832.1"/>
    <property type="molecule type" value="Genomic_DNA"/>
</dbReference>
<gene>
    <name evidence="1" type="ORF">CEE69_00005</name>
</gene>
<dbReference type="RefSeq" id="WP_099258540.1">
    <property type="nucleotide sequence ID" value="NZ_NIZW01000001.1"/>
</dbReference>
<sequence>MQPSPPFDDAVSTFRDFLRSQNVSDNLRWIWRDSIISRRGVGSRYLATRPIYIDNSQLAAETDVRRYYQTGVDRNLGIRLAVFCIADDDPYCYIELPEDQTDAEYMMMSSLKCSIPDPPPIATLVRSALHAWFLRLFIRMPQSSWANQCVPLNPSA</sequence>
<accession>A0A2G1WCR1</accession>
<dbReference type="Proteomes" id="UP000225740">
    <property type="component" value="Unassembled WGS sequence"/>
</dbReference>